<name>A0AAD7BQH1_9AGAR</name>
<organism evidence="1 2">
    <name type="scientific">Roridomyces roridus</name>
    <dbReference type="NCBI Taxonomy" id="1738132"/>
    <lineage>
        <taxon>Eukaryota</taxon>
        <taxon>Fungi</taxon>
        <taxon>Dikarya</taxon>
        <taxon>Basidiomycota</taxon>
        <taxon>Agaricomycotina</taxon>
        <taxon>Agaricomycetes</taxon>
        <taxon>Agaricomycetidae</taxon>
        <taxon>Agaricales</taxon>
        <taxon>Marasmiineae</taxon>
        <taxon>Mycenaceae</taxon>
        <taxon>Roridomyces</taxon>
    </lineage>
</organism>
<evidence type="ECO:0000313" key="2">
    <source>
        <dbReference type="Proteomes" id="UP001221142"/>
    </source>
</evidence>
<gene>
    <name evidence="1" type="ORF">FB45DRAFT_868313</name>
</gene>
<accession>A0AAD7BQH1</accession>
<keyword evidence="2" id="KW-1185">Reference proteome</keyword>
<reference evidence="1" key="1">
    <citation type="submission" date="2023-03" db="EMBL/GenBank/DDBJ databases">
        <title>Massive genome expansion in bonnet fungi (Mycena s.s.) driven by repeated elements and novel gene families across ecological guilds.</title>
        <authorList>
            <consortium name="Lawrence Berkeley National Laboratory"/>
            <person name="Harder C.B."/>
            <person name="Miyauchi S."/>
            <person name="Viragh M."/>
            <person name="Kuo A."/>
            <person name="Thoen E."/>
            <person name="Andreopoulos B."/>
            <person name="Lu D."/>
            <person name="Skrede I."/>
            <person name="Drula E."/>
            <person name="Henrissat B."/>
            <person name="Morin E."/>
            <person name="Kohler A."/>
            <person name="Barry K."/>
            <person name="LaButti K."/>
            <person name="Morin E."/>
            <person name="Salamov A."/>
            <person name="Lipzen A."/>
            <person name="Mereny Z."/>
            <person name="Hegedus B."/>
            <person name="Baldrian P."/>
            <person name="Stursova M."/>
            <person name="Weitz H."/>
            <person name="Taylor A."/>
            <person name="Grigoriev I.V."/>
            <person name="Nagy L.G."/>
            <person name="Martin F."/>
            <person name="Kauserud H."/>
        </authorList>
    </citation>
    <scope>NUCLEOTIDE SEQUENCE</scope>
    <source>
        <strain evidence="1">9284</strain>
    </source>
</reference>
<protein>
    <submittedName>
        <fullName evidence="1">Uncharacterized protein</fullName>
    </submittedName>
</protein>
<dbReference type="Proteomes" id="UP001221142">
    <property type="component" value="Unassembled WGS sequence"/>
</dbReference>
<dbReference type="AlphaFoldDB" id="A0AAD7BQH1"/>
<comment type="caution">
    <text evidence="1">The sequence shown here is derived from an EMBL/GenBank/DDBJ whole genome shotgun (WGS) entry which is preliminary data.</text>
</comment>
<proteinExistence type="predicted"/>
<dbReference type="EMBL" id="JARKIF010000011">
    <property type="protein sequence ID" value="KAJ7627060.1"/>
    <property type="molecule type" value="Genomic_DNA"/>
</dbReference>
<evidence type="ECO:0000313" key="1">
    <source>
        <dbReference type="EMBL" id="KAJ7627060.1"/>
    </source>
</evidence>
<sequence length="201" mass="22737">MEPFVADGRHVPKREFDPPAGLDKLQKASAERKFYKCYPLWIITLWSRFNRVRDSQNLWSSAVDQVHETLEKSTTTEGVAKRAKAALKALQDLQWDGEPQGFKAGGSMEDLTLWLMKAWLKMDHKDQMLSYLGLSNASTSTIQATYFVVARTSLPLVAVTYRSCRASEASKGDQITGGRVQAVNFHLEQTRNGNRVRKLLM</sequence>